<feature type="region of interest" description="Disordered" evidence="4">
    <location>
        <begin position="71"/>
        <end position="97"/>
    </location>
</feature>
<evidence type="ECO:0000313" key="6">
    <source>
        <dbReference type="EMBL" id="TCO62732.1"/>
    </source>
</evidence>
<feature type="domain" description="HTH luxR-type" evidence="5">
    <location>
        <begin position="1"/>
        <end position="66"/>
    </location>
</feature>
<dbReference type="EMBL" id="SLWS01000002">
    <property type="protein sequence ID" value="TCO62732.1"/>
    <property type="molecule type" value="Genomic_DNA"/>
</dbReference>
<accession>A0A4R2JUK9</accession>
<evidence type="ECO:0000259" key="5">
    <source>
        <dbReference type="PROSITE" id="PS50043"/>
    </source>
</evidence>
<dbReference type="PRINTS" id="PR00038">
    <property type="entry name" value="HTHLUXR"/>
</dbReference>
<keyword evidence="7" id="KW-1185">Reference proteome</keyword>
<dbReference type="InterPro" id="IPR036388">
    <property type="entry name" value="WH-like_DNA-bd_sf"/>
</dbReference>
<evidence type="ECO:0000256" key="1">
    <source>
        <dbReference type="ARBA" id="ARBA00023015"/>
    </source>
</evidence>
<protein>
    <submittedName>
        <fullName evidence="6">Regulatory LuxR family protein</fullName>
    </submittedName>
</protein>
<dbReference type="Pfam" id="PF00196">
    <property type="entry name" value="GerE"/>
    <property type="match status" value="1"/>
</dbReference>
<dbReference type="SMART" id="SM00421">
    <property type="entry name" value="HTH_LUXR"/>
    <property type="match status" value="1"/>
</dbReference>
<proteinExistence type="predicted"/>
<dbReference type="PANTHER" id="PTHR44688">
    <property type="entry name" value="DNA-BINDING TRANSCRIPTIONAL ACTIVATOR DEVR_DOSR"/>
    <property type="match status" value="1"/>
</dbReference>
<evidence type="ECO:0000313" key="7">
    <source>
        <dbReference type="Proteomes" id="UP000295680"/>
    </source>
</evidence>
<dbReference type="Proteomes" id="UP000295680">
    <property type="component" value="Unassembled WGS sequence"/>
</dbReference>
<dbReference type="AlphaFoldDB" id="A0A4R2JUK9"/>
<dbReference type="OrthoDB" id="4865864at2"/>
<dbReference type="CDD" id="cd06170">
    <property type="entry name" value="LuxR_C_like"/>
    <property type="match status" value="1"/>
</dbReference>
<keyword evidence="3" id="KW-0804">Transcription</keyword>
<dbReference type="Gene3D" id="1.10.10.10">
    <property type="entry name" value="Winged helix-like DNA-binding domain superfamily/Winged helix DNA-binding domain"/>
    <property type="match status" value="1"/>
</dbReference>
<evidence type="ECO:0000256" key="3">
    <source>
        <dbReference type="ARBA" id="ARBA00023163"/>
    </source>
</evidence>
<dbReference type="InterPro" id="IPR000792">
    <property type="entry name" value="Tscrpt_reg_LuxR_C"/>
</dbReference>
<gene>
    <name evidence="6" type="ORF">EV192_102871</name>
</gene>
<comment type="caution">
    <text evidence="6">The sequence shown here is derived from an EMBL/GenBank/DDBJ whole genome shotgun (WGS) entry which is preliminary data.</text>
</comment>
<dbReference type="PROSITE" id="PS50043">
    <property type="entry name" value="HTH_LUXR_2"/>
    <property type="match status" value="1"/>
</dbReference>
<dbReference type="InterPro" id="IPR016032">
    <property type="entry name" value="Sig_transdc_resp-reg_C-effctor"/>
</dbReference>
<dbReference type="SUPFAM" id="SSF46894">
    <property type="entry name" value="C-terminal effector domain of the bipartite response regulators"/>
    <property type="match status" value="1"/>
</dbReference>
<reference evidence="6 7" key="1">
    <citation type="submission" date="2019-03" db="EMBL/GenBank/DDBJ databases">
        <title>Genomic Encyclopedia of Type Strains, Phase IV (KMG-IV): sequencing the most valuable type-strain genomes for metagenomic binning, comparative biology and taxonomic classification.</title>
        <authorList>
            <person name="Goeker M."/>
        </authorList>
    </citation>
    <scope>NUCLEOTIDE SEQUENCE [LARGE SCALE GENOMIC DNA]</scope>
    <source>
        <strain evidence="6 7">DSM 45934</strain>
    </source>
</reference>
<dbReference type="GO" id="GO:0006355">
    <property type="term" value="P:regulation of DNA-templated transcription"/>
    <property type="evidence" value="ECO:0007669"/>
    <property type="project" value="InterPro"/>
</dbReference>
<evidence type="ECO:0000256" key="2">
    <source>
        <dbReference type="ARBA" id="ARBA00023125"/>
    </source>
</evidence>
<sequence length="97" mass="10728">MYAVQAKLSKREREVLRMVASDKTDREIGRLLGIRERTVRAHVSRIILKLGVTSRVGAAVVFVESRTRRPCQCGGSSMAEPPIVPPSADMSGFTRTE</sequence>
<name>A0A4R2JUK9_9PSEU</name>
<dbReference type="PANTHER" id="PTHR44688:SF16">
    <property type="entry name" value="DNA-BINDING TRANSCRIPTIONAL ACTIVATOR DEVR_DOSR"/>
    <property type="match status" value="1"/>
</dbReference>
<organism evidence="6 7">
    <name type="scientific">Actinocrispum wychmicini</name>
    <dbReference type="NCBI Taxonomy" id="1213861"/>
    <lineage>
        <taxon>Bacteria</taxon>
        <taxon>Bacillati</taxon>
        <taxon>Actinomycetota</taxon>
        <taxon>Actinomycetes</taxon>
        <taxon>Pseudonocardiales</taxon>
        <taxon>Pseudonocardiaceae</taxon>
        <taxon>Actinocrispum</taxon>
    </lineage>
</organism>
<dbReference type="GO" id="GO:0003677">
    <property type="term" value="F:DNA binding"/>
    <property type="evidence" value="ECO:0007669"/>
    <property type="project" value="UniProtKB-KW"/>
</dbReference>
<keyword evidence="2" id="KW-0238">DNA-binding</keyword>
<keyword evidence="1" id="KW-0805">Transcription regulation</keyword>
<evidence type="ECO:0000256" key="4">
    <source>
        <dbReference type="SAM" id="MobiDB-lite"/>
    </source>
</evidence>
<dbReference type="RefSeq" id="WP_132114715.1">
    <property type="nucleotide sequence ID" value="NZ_SLWS01000002.1"/>
</dbReference>